<dbReference type="Gene3D" id="2.60.120.260">
    <property type="entry name" value="Galactose-binding domain-like"/>
    <property type="match status" value="1"/>
</dbReference>
<name>A0AA37QEM5_9BACT</name>
<evidence type="ECO:0000313" key="7">
    <source>
        <dbReference type="Proteomes" id="UP001161325"/>
    </source>
</evidence>
<comment type="caution">
    <text evidence="6">The sequence shown here is derived from an EMBL/GenBank/DDBJ whole genome shotgun (WGS) entry which is preliminary data.</text>
</comment>
<dbReference type="Proteomes" id="UP001161325">
    <property type="component" value="Unassembled WGS sequence"/>
</dbReference>
<dbReference type="Pfam" id="PF01483">
    <property type="entry name" value="P_proprotein"/>
    <property type="match status" value="1"/>
</dbReference>
<evidence type="ECO:0008006" key="8">
    <source>
        <dbReference type="Google" id="ProtNLM"/>
    </source>
</evidence>
<protein>
    <recommendedName>
        <fullName evidence="8">PEP-CTERM sorting domain-containing protein</fullName>
    </recommendedName>
</protein>
<evidence type="ECO:0000259" key="5">
    <source>
        <dbReference type="Pfam" id="PF07589"/>
    </source>
</evidence>
<dbReference type="GO" id="GO:0006508">
    <property type="term" value="P:proteolysis"/>
    <property type="evidence" value="ECO:0007669"/>
    <property type="project" value="UniProtKB-KW"/>
</dbReference>
<keyword evidence="7" id="KW-1185">Reference proteome</keyword>
<proteinExistence type="predicted"/>
<evidence type="ECO:0000259" key="4">
    <source>
        <dbReference type="Pfam" id="PF01483"/>
    </source>
</evidence>
<keyword evidence="3" id="KW-0732">Signal</keyword>
<accession>A0AA37QEM5</accession>
<dbReference type="InterPro" id="IPR013424">
    <property type="entry name" value="Ice-binding_C"/>
</dbReference>
<keyword evidence="2" id="KW-0378">Hydrolase</keyword>
<evidence type="ECO:0000256" key="3">
    <source>
        <dbReference type="SAM" id="SignalP"/>
    </source>
</evidence>
<evidence type="ECO:0000256" key="2">
    <source>
        <dbReference type="ARBA" id="ARBA00022801"/>
    </source>
</evidence>
<gene>
    <name evidence="6" type="ORF">rosag_08510</name>
</gene>
<keyword evidence="1" id="KW-0645">Protease</keyword>
<organism evidence="6 7">
    <name type="scientific">Roseisolibacter agri</name>
    <dbReference type="NCBI Taxonomy" id="2014610"/>
    <lineage>
        <taxon>Bacteria</taxon>
        <taxon>Pseudomonadati</taxon>
        <taxon>Gemmatimonadota</taxon>
        <taxon>Gemmatimonadia</taxon>
        <taxon>Gemmatimonadales</taxon>
        <taxon>Gemmatimonadaceae</taxon>
        <taxon>Roseisolibacter</taxon>
    </lineage>
</organism>
<sequence>MTASLLRRLATAAVVLSASASLASAQTLLGDVTGNGSGRAIADLSTTTSTITLANAGFVLGAGNNVTVRINGLSHTFMNDLAAFLVYTPTGGGPSIEAVLFDNVGGNGDPHGSFSFNSGFGTSIGSINLAGGDFAPLGSLAVFNGVSVAGDWTLRVEDQVGADAGSYQSWDIGLATTTTTPEPGTWALMGSGLLGLAGVAHRRRKA</sequence>
<feature type="chain" id="PRO_5041463274" description="PEP-CTERM sorting domain-containing protein" evidence="3">
    <location>
        <begin position="26"/>
        <end position="206"/>
    </location>
</feature>
<dbReference type="NCBIfam" id="TIGR02595">
    <property type="entry name" value="PEP_CTERM"/>
    <property type="match status" value="1"/>
</dbReference>
<feature type="signal peptide" evidence="3">
    <location>
        <begin position="1"/>
        <end position="25"/>
    </location>
</feature>
<reference evidence="6" key="1">
    <citation type="submission" date="2022-08" db="EMBL/GenBank/DDBJ databases">
        <title>Draft genome sequencing of Roseisolibacter agri AW1220.</title>
        <authorList>
            <person name="Tobiishi Y."/>
            <person name="Tonouchi A."/>
        </authorList>
    </citation>
    <scope>NUCLEOTIDE SEQUENCE</scope>
    <source>
        <strain evidence="6">AW1220</strain>
    </source>
</reference>
<evidence type="ECO:0000256" key="1">
    <source>
        <dbReference type="ARBA" id="ARBA00022670"/>
    </source>
</evidence>
<dbReference type="Pfam" id="PF07589">
    <property type="entry name" value="PEP-CTERM"/>
    <property type="match status" value="1"/>
</dbReference>
<dbReference type="AlphaFoldDB" id="A0AA37QEM5"/>
<feature type="domain" description="P/Homo B" evidence="4">
    <location>
        <begin position="115"/>
        <end position="173"/>
    </location>
</feature>
<dbReference type="GO" id="GO:0004252">
    <property type="term" value="F:serine-type endopeptidase activity"/>
    <property type="evidence" value="ECO:0007669"/>
    <property type="project" value="InterPro"/>
</dbReference>
<feature type="domain" description="Ice-binding protein C-terminal" evidence="5">
    <location>
        <begin position="179"/>
        <end position="203"/>
    </location>
</feature>
<dbReference type="InterPro" id="IPR002884">
    <property type="entry name" value="P_dom"/>
</dbReference>
<dbReference type="EMBL" id="BRXS01000001">
    <property type="protein sequence ID" value="GLC24338.1"/>
    <property type="molecule type" value="Genomic_DNA"/>
</dbReference>
<dbReference type="RefSeq" id="WP_284348789.1">
    <property type="nucleotide sequence ID" value="NZ_BRXS01000001.1"/>
</dbReference>
<evidence type="ECO:0000313" key="6">
    <source>
        <dbReference type="EMBL" id="GLC24338.1"/>
    </source>
</evidence>